<keyword evidence="9 10" id="KW-0472">Membrane</keyword>
<dbReference type="Proteomes" id="UP000324973">
    <property type="component" value="Unassembled WGS sequence"/>
</dbReference>
<evidence type="ECO:0000256" key="5">
    <source>
        <dbReference type="ARBA" id="ARBA00022519"/>
    </source>
</evidence>
<feature type="region of interest" description="Disordered" evidence="11">
    <location>
        <begin position="58"/>
        <end position="108"/>
    </location>
</feature>
<dbReference type="PANTHER" id="PTHR33446:SF2">
    <property type="entry name" value="PROTEIN TONB"/>
    <property type="match status" value="1"/>
</dbReference>
<evidence type="ECO:0000256" key="2">
    <source>
        <dbReference type="ARBA" id="ARBA00006555"/>
    </source>
</evidence>
<comment type="subcellular location">
    <subcellularLocation>
        <location evidence="1 10">Cell inner membrane</location>
        <topology evidence="1 10">Single-pass membrane protein</topology>
        <orientation evidence="1 10">Periplasmic side</orientation>
    </subcellularLocation>
</comment>
<feature type="compositionally biased region" description="Basic and acidic residues" evidence="11">
    <location>
        <begin position="1"/>
        <end position="25"/>
    </location>
</feature>
<evidence type="ECO:0000256" key="7">
    <source>
        <dbReference type="ARBA" id="ARBA00022927"/>
    </source>
</evidence>
<keyword evidence="14" id="KW-1185">Reference proteome</keyword>
<evidence type="ECO:0000256" key="6">
    <source>
        <dbReference type="ARBA" id="ARBA00022692"/>
    </source>
</evidence>
<dbReference type="InterPro" id="IPR003538">
    <property type="entry name" value="TonB"/>
</dbReference>
<evidence type="ECO:0000313" key="13">
    <source>
        <dbReference type="EMBL" id="TYT23969.1"/>
    </source>
</evidence>
<dbReference type="SUPFAM" id="SSF74653">
    <property type="entry name" value="TolA/TonB C-terminal domain"/>
    <property type="match status" value="1"/>
</dbReference>
<dbReference type="GO" id="GO:0015891">
    <property type="term" value="P:siderophore transport"/>
    <property type="evidence" value="ECO:0007669"/>
    <property type="project" value="InterPro"/>
</dbReference>
<proteinExistence type="inferred from homology"/>
<evidence type="ECO:0000313" key="14">
    <source>
        <dbReference type="Proteomes" id="UP000324973"/>
    </source>
</evidence>
<reference evidence="13 14" key="1">
    <citation type="submission" date="2019-08" db="EMBL/GenBank/DDBJ databases">
        <title>Luteimonas viscosus sp. nov., isolated from soil of a sunflower field.</title>
        <authorList>
            <person name="Jianli Z."/>
            <person name="Ying Z."/>
        </authorList>
    </citation>
    <scope>NUCLEOTIDE SEQUENCE [LARGE SCALE GENOMIC DNA]</scope>
    <source>
        <strain evidence="13 14">XBU10</strain>
    </source>
</reference>
<feature type="region of interest" description="Disordered" evidence="11">
    <location>
        <begin position="1"/>
        <end position="27"/>
    </location>
</feature>
<evidence type="ECO:0000256" key="8">
    <source>
        <dbReference type="ARBA" id="ARBA00022989"/>
    </source>
</evidence>
<protein>
    <recommendedName>
        <fullName evidence="10">Protein TonB</fullName>
    </recommendedName>
</protein>
<evidence type="ECO:0000256" key="4">
    <source>
        <dbReference type="ARBA" id="ARBA00022475"/>
    </source>
</evidence>
<dbReference type="Pfam" id="PF03544">
    <property type="entry name" value="TonB_C"/>
    <property type="match status" value="1"/>
</dbReference>
<keyword evidence="3 10" id="KW-0813">Transport</keyword>
<comment type="caution">
    <text evidence="13">The sequence shown here is derived from an EMBL/GenBank/DDBJ whole genome shotgun (WGS) entry which is preliminary data.</text>
</comment>
<organism evidence="13 14">
    <name type="scientific">Luteimonas viscosa</name>
    <dbReference type="NCBI Taxonomy" id="1132694"/>
    <lineage>
        <taxon>Bacteria</taxon>
        <taxon>Pseudomonadati</taxon>
        <taxon>Pseudomonadota</taxon>
        <taxon>Gammaproteobacteria</taxon>
        <taxon>Lysobacterales</taxon>
        <taxon>Lysobacteraceae</taxon>
        <taxon>Luteimonas</taxon>
    </lineage>
</organism>
<sequence>MNPERPAPRDPALRPETRPEDEPPRRGAGASMVLWILLLLAIIATAWYFLGRDDAEEMPEPTPIGETTPEPSESPVSAAPAPRETMPERATPPAVTRDARPLTRTPPEYPAAALRSGIEGTVLVLVEVGADGVPTDVSIARRSSSRDLDRAALQAVRGWTFQPAMRDGEAVASSVQVPVDFRVDNQ</sequence>
<comment type="function">
    <text evidence="10">Interacts with outer membrane receptor proteins that carry out high-affinity binding and energy dependent uptake into the periplasmic space of specific substrates. It could act to transduce energy from the cytoplasmic membrane to specific energy-requiring processes in the outer membrane, resulting in the release into the periplasm of ligands bound by these outer membrane proteins.</text>
</comment>
<keyword evidence="6 10" id="KW-0812">Transmembrane</keyword>
<dbReference type="GO" id="GO:0031992">
    <property type="term" value="F:energy transducer activity"/>
    <property type="evidence" value="ECO:0007669"/>
    <property type="project" value="InterPro"/>
</dbReference>
<evidence type="ECO:0000256" key="3">
    <source>
        <dbReference type="ARBA" id="ARBA00022448"/>
    </source>
</evidence>
<dbReference type="GO" id="GO:0055085">
    <property type="term" value="P:transmembrane transport"/>
    <property type="evidence" value="ECO:0007669"/>
    <property type="project" value="InterPro"/>
</dbReference>
<dbReference type="PROSITE" id="PS52015">
    <property type="entry name" value="TONB_CTD"/>
    <property type="match status" value="1"/>
</dbReference>
<comment type="similarity">
    <text evidence="2 10">Belongs to the TonB family.</text>
</comment>
<keyword evidence="4 10" id="KW-1003">Cell membrane</keyword>
<feature type="domain" description="TonB C-terminal" evidence="12">
    <location>
        <begin position="94"/>
        <end position="186"/>
    </location>
</feature>
<accession>A0A5D4XHL1</accession>
<dbReference type="NCBIfam" id="TIGR01352">
    <property type="entry name" value="tonB_Cterm"/>
    <property type="match status" value="1"/>
</dbReference>
<gene>
    <name evidence="13" type="ORF">FZO89_16685</name>
</gene>
<feature type="transmembrane region" description="Helical" evidence="10">
    <location>
        <begin position="32"/>
        <end position="50"/>
    </location>
</feature>
<dbReference type="OrthoDB" id="9792439at2"/>
<dbReference type="GO" id="GO:0098797">
    <property type="term" value="C:plasma membrane protein complex"/>
    <property type="evidence" value="ECO:0007669"/>
    <property type="project" value="TreeGrafter"/>
</dbReference>
<keyword evidence="10" id="KW-0735">Signal-anchor</keyword>
<dbReference type="GO" id="GO:0030288">
    <property type="term" value="C:outer membrane-bounded periplasmic space"/>
    <property type="evidence" value="ECO:0007669"/>
    <property type="project" value="InterPro"/>
</dbReference>
<dbReference type="InterPro" id="IPR051045">
    <property type="entry name" value="TonB-dependent_transducer"/>
</dbReference>
<evidence type="ECO:0000256" key="9">
    <source>
        <dbReference type="ARBA" id="ARBA00023136"/>
    </source>
</evidence>
<keyword evidence="7 10" id="KW-0653">Protein transport</keyword>
<evidence type="ECO:0000256" key="10">
    <source>
        <dbReference type="RuleBase" id="RU362123"/>
    </source>
</evidence>
<dbReference type="AlphaFoldDB" id="A0A5D4XHL1"/>
<dbReference type="GO" id="GO:0015031">
    <property type="term" value="P:protein transport"/>
    <property type="evidence" value="ECO:0007669"/>
    <property type="project" value="UniProtKB-UniRule"/>
</dbReference>
<feature type="compositionally biased region" description="Low complexity" evidence="11">
    <location>
        <begin position="63"/>
        <end position="84"/>
    </location>
</feature>
<evidence type="ECO:0000256" key="11">
    <source>
        <dbReference type="SAM" id="MobiDB-lite"/>
    </source>
</evidence>
<evidence type="ECO:0000259" key="12">
    <source>
        <dbReference type="PROSITE" id="PS52015"/>
    </source>
</evidence>
<keyword evidence="5 10" id="KW-0997">Cell inner membrane</keyword>
<dbReference type="InterPro" id="IPR037682">
    <property type="entry name" value="TonB_C"/>
</dbReference>
<dbReference type="PRINTS" id="PR01374">
    <property type="entry name" value="TONBPROTEIN"/>
</dbReference>
<dbReference type="Gene3D" id="3.30.1150.10">
    <property type="match status" value="1"/>
</dbReference>
<dbReference type="InterPro" id="IPR006260">
    <property type="entry name" value="TonB/TolA_C"/>
</dbReference>
<dbReference type="PANTHER" id="PTHR33446">
    <property type="entry name" value="PROTEIN TONB-RELATED"/>
    <property type="match status" value="1"/>
</dbReference>
<evidence type="ECO:0000256" key="1">
    <source>
        <dbReference type="ARBA" id="ARBA00004383"/>
    </source>
</evidence>
<keyword evidence="8 10" id="KW-1133">Transmembrane helix</keyword>
<dbReference type="EMBL" id="VTFT01000002">
    <property type="protein sequence ID" value="TYT23969.1"/>
    <property type="molecule type" value="Genomic_DNA"/>
</dbReference>
<name>A0A5D4XHL1_9GAMM</name>